<dbReference type="GO" id="GO:0005741">
    <property type="term" value="C:mitochondrial outer membrane"/>
    <property type="evidence" value="ECO:0007669"/>
    <property type="project" value="UniProtKB-SubCell"/>
</dbReference>
<dbReference type="InterPro" id="IPR008333">
    <property type="entry name" value="Cbr1-like_FAD-bd_dom"/>
</dbReference>
<comment type="similarity">
    <text evidence="6">Belongs to the nitrate reductase family.</text>
</comment>
<dbReference type="InterPro" id="IPR036374">
    <property type="entry name" value="OxRdtase_Mopterin-bd_sf"/>
</dbReference>
<dbReference type="PRINTS" id="PR00371">
    <property type="entry name" value="FPNCR"/>
</dbReference>
<keyword evidence="24" id="KW-1185">Reference proteome</keyword>
<dbReference type="InterPro" id="IPR001709">
    <property type="entry name" value="Flavoprot_Pyr_Nucl_cyt_Rdtase"/>
</dbReference>
<keyword evidence="13" id="KW-0496">Mitochondrion</keyword>
<dbReference type="FunFam" id="3.90.420.10:FF:000003">
    <property type="entry name" value="Nitrate reductase"/>
    <property type="match status" value="1"/>
</dbReference>
<dbReference type="Gene3D" id="2.60.40.650">
    <property type="match status" value="1"/>
</dbReference>
<evidence type="ECO:0000256" key="15">
    <source>
        <dbReference type="ARBA" id="ARBA00022989"/>
    </source>
</evidence>
<organism evidence="23 24">
    <name type="scientific">Chrysophaeum taylorii</name>
    <dbReference type="NCBI Taxonomy" id="2483200"/>
    <lineage>
        <taxon>Eukaryota</taxon>
        <taxon>Sar</taxon>
        <taxon>Stramenopiles</taxon>
        <taxon>Ochrophyta</taxon>
        <taxon>Pelagophyceae</taxon>
        <taxon>Pelagomonadales</taxon>
        <taxon>Pelagomonadaceae</taxon>
        <taxon>Chrysophaeum</taxon>
    </lineage>
</organism>
<evidence type="ECO:0000256" key="3">
    <source>
        <dbReference type="ARBA" id="ARBA00001974"/>
    </source>
</evidence>
<evidence type="ECO:0000256" key="11">
    <source>
        <dbReference type="ARBA" id="ARBA00022692"/>
    </source>
</evidence>
<dbReference type="PRINTS" id="PR00406">
    <property type="entry name" value="CYTB5RDTASE"/>
</dbReference>
<evidence type="ECO:0000256" key="10">
    <source>
        <dbReference type="ARBA" id="ARBA00022630"/>
    </source>
</evidence>
<keyword evidence="10" id="KW-0285">Flavoprotein</keyword>
<dbReference type="GO" id="GO:0043546">
    <property type="term" value="F:molybdopterin cofactor binding"/>
    <property type="evidence" value="ECO:0007669"/>
    <property type="project" value="InterPro"/>
</dbReference>
<evidence type="ECO:0000259" key="22">
    <source>
        <dbReference type="PROSITE" id="PS51384"/>
    </source>
</evidence>
<dbReference type="PROSITE" id="PS50255">
    <property type="entry name" value="CYTOCHROME_B5_2"/>
    <property type="match status" value="1"/>
</dbReference>
<evidence type="ECO:0000256" key="18">
    <source>
        <dbReference type="ARBA" id="ARBA00023063"/>
    </source>
</evidence>
<dbReference type="PRINTS" id="PR00407">
    <property type="entry name" value="EUMOPTERIN"/>
</dbReference>
<dbReference type="GO" id="GO:0020037">
    <property type="term" value="F:heme binding"/>
    <property type="evidence" value="ECO:0007669"/>
    <property type="project" value="InterPro"/>
</dbReference>
<dbReference type="GO" id="GO:0030151">
    <property type="term" value="F:molybdenum ion binding"/>
    <property type="evidence" value="ECO:0007669"/>
    <property type="project" value="InterPro"/>
</dbReference>
<dbReference type="InterPro" id="IPR022407">
    <property type="entry name" value="OxRdtase_Mopterin_BS"/>
</dbReference>
<evidence type="ECO:0008006" key="25">
    <source>
        <dbReference type="Google" id="ProtNLM"/>
    </source>
</evidence>
<dbReference type="FunFam" id="3.40.50.80:FF:000019">
    <property type="entry name" value="NADH-cytochrome b5 reductase"/>
    <property type="match status" value="1"/>
</dbReference>
<evidence type="ECO:0000256" key="8">
    <source>
        <dbReference type="ARBA" id="ARBA00022505"/>
    </source>
</evidence>
<dbReference type="CDD" id="cd06183">
    <property type="entry name" value="cyt_b5_reduct_like"/>
    <property type="match status" value="1"/>
</dbReference>
<dbReference type="Gene3D" id="3.90.420.10">
    <property type="entry name" value="Oxidoreductase, molybdopterin-binding domain"/>
    <property type="match status" value="1"/>
</dbReference>
<evidence type="ECO:0000313" key="23">
    <source>
        <dbReference type="EMBL" id="KAJ8605093.1"/>
    </source>
</evidence>
<feature type="compositionally biased region" description="Low complexity" evidence="20">
    <location>
        <begin position="582"/>
        <end position="595"/>
    </location>
</feature>
<dbReference type="InterPro" id="IPR001199">
    <property type="entry name" value="Cyt_B5-like_heme/steroid-bd"/>
</dbReference>
<comment type="subcellular location">
    <subcellularLocation>
        <location evidence="5">Mitochondrion outer membrane</location>
    </subcellularLocation>
</comment>
<dbReference type="Gene3D" id="3.40.50.80">
    <property type="entry name" value="Nucleotide-binding domain of ferredoxin-NADP reductase (FNR) module"/>
    <property type="match status" value="1"/>
</dbReference>
<evidence type="ECO:0000256" key="5">
    <source>
        <dbReference type="ARBA" id="ARBA00004294"/>
    </source>
</evidence>
<evidence type="ECO:0000256" key="14">
    <source>
        <dbReference type="ARBA" id="ARBA00022827"/>
    </source>
</evidence>
<dbReference type="SUPFAM" id="SSF55856">
    <property type="entry name" value="Cytochrome b5-like heme/steroid binding domain"/>
    <property type="match status" value="1"/>
</dbReference>
<dbReference type="Proteomes" id="UP001230188">
    <property type="component" value="Unassembled WGS sequence"/>
</dbReference>
<dbReference type="Pfam" id="PF00175">
    <property type="entry name" value="NAD_binding_1"/>
    <property type="match status" value="1"/>
</dbReference>
<feature type="region of interest" description="Disordered" evidence="20">
    <location>
        <begin position="1"/>
        <end position="24"/>
    </location>
</feature>
<keyword evidence="13" id="KW-1000">Mitochondrion outer membrane</keyword>
<keyword evidence="14" id="KW-0274">FAD</keyword>
<dbReference type="InterPro" id="IPR005066">
    <property type="entry name" value="MoCF_OxRdtse_dimer"/>
</dbReference>
<dbReference type="PANTHER" id="PTHR19372">
    <property type="entry name" value="SULFITE REDUCTASE"/>
    <property type="match status" value="1"/>
</dbReference>
<comment type="function">
    <text evidence="4">Nitrate reductase is a key enzyme involved in the first step of nitrate assimilation in plants, fungi and bacteria.</text>
</comment>
<dbReference type="GO" id="GO:0006790">
    <property type="term" value="P:sulfur compound metabolic process"/>
    <property type="evidence" value="ECO:0007669"/>
    <property type="project" value="TreeGrafter"/>
</dbReference>
<keyword evidence="11" id="KW-0812">Transmembrane</keyword>
<dbReference type="InterPro" id="IPR017927">
    <property type="entry name" value="FAD-bd_FR_type"/>
</dbReference>
<evidence type="ECO:0000256" key="20">
    <source>
        <dbReference type="SAM" id="MobiDB-lite"/>
    </source>
</evidence>
<dbReference type="SUPFAM" id="SSF63380">
    <property type="entry name" value="Riboflavin synthase domain-like"/>
    <property type="match status" value="1"/>
</dbReference>
<dbReference type="InterPro" id="IPR000572">
    <property type="entry name" value="OxRdtase_Mopterin-bd_dom"/>
</dbReference>
<dbReference type="SUPFAM" id="SSF56524">
    <property type="entry name" value="Oxidoreductase molybdopterin-binding domain"/>
    <property type="match status" value="1"/>
</dbReference>
<accession>A0AAD7UI45</accession>
<keyword evidence="9" id="KW-0349">Heme</keyword>
<dbReference type="SMART" id="SM01117">
    <property type="entry name" value="Cyt-b5"/>
    <property type="match status" value="1"/>
</dbReference>
<dbReference type="Pfam" id="PF00970">
    <property type="entry name" value="FAD_binding_6"/>
    <property type="match status" value="1"/>
</dbReference>
<dbReference type="Gene3D" id="2.40.30.10">
    <property type="entry name" value="Translation factors"/>
    <property type="match status" value="1"/>
</dbReference>
<evidence type="ECO:0000259" key="21">
    <source>
        <dbReference type="PROSITE" id="PS50255"/>
    </source>
</evidence>
<name>A0AAD7UI45_9STRA</name>
<keyword evidence="19" id="KW-0472">Membrane</keyword>
<dbReference type="Gene3D" id="3.10.120.10">
    <property type="entry name" value="Cytochrome b5-like heme/steroid binding domain"/>
    <property type="match status" value="1"/>
</dbReference>
<dbReference type="EMBL" id="JAQMWT010000317">
    <property type="protein sequence ID" value="KAJ8605093.1"/>
    <property type="molecule type" value="Genomic_DNA"/>
</dbReference>
<comment type="cofactor">
    <cofactor evidence="3">
        <name>FAD</name>
        <dbReference type="ChEBI" id="CHEBI:57692"/>
    </cofactor>
</comment>
<dbReference type="PRINTS" id="PR00363">
    <property type="entry name" value="CYTOCHROMEB5"/>
</dbReference>
<dbReference type="AlphaFoldDB" id="A0AAD7UI45"/>
<reference evidence="23" key="1">
    <citation type="submission" date="2023-01" db="EMBL/GenBank/DDBJ databases">
        <title>Metagenome sequencing of chrysophaentin producing Chrysophaeum taylorii.</title>
        <authorList>
            <person name="Davison J."/>
            <person name="Bewley C."/>
        </authorList>
    </citation>
    <scope>NUCLEOTIDE SEQUENCE</scope>
    <source>
        <strain evidence="23">NIES-1699</strain>
    </source>
</reference>
<dbReference type="PANTHER" id="PTHR19372:SF7">
    <property type="entry name" value="SULFITE OXIDASE, MITOCHONDRIAL"/>
    <property type="match status" value="1"/>
</dbReference>
<dbReference type="SUPFAM" id="SSF52343">
    <property type="entry name" value="Ferredoxin reductase-like, C-terminal NADP-linked domain"/>
    <property type="match status" value="1"/>
</dbReference>
<dbReference type="InterPro" id="IPR001433">
    <property type="entry name" value="OxRdtase_FAD/NAD-bd"/>
</dbReference>
<evidence type="ECO:0000256" key="12">
    <source>
        <dbReference type="ARBA" id="ARBA00022723"/>
    </source>
</evidence>
<feature type="domain" description="Cytochrome b5 heme-binding" evidence="21">
    <location>
        <begin position="505"/>
        <end position="580"/>
    </location>
</feature>
<dbReference type="SUPFAM" id="SSF81296">
    <property type="entry name" value="E set domains"/>
    <property type="match status" value="1"/>
</dbReference>
<dbReference type="Pfam" id="PF03404">
    <property type="entry name" value="Mo-co_dimer"/>
    <property type="match status" value="1"/>
</dbReference>
<evidence type="ECO:0000256" key="16">
    <source>
        <dbReference type="ARBA" id="ARBA00023002"/>
    </source>
</evidence>
<evidence type="ECO:0000256" key="19">
    <source>
        <dbReference type="ARBA" id="ARBA00023136"/>
    </source>
</evidence>
<dbReference type="InterPro" id="IPR008335">
    <property type="entry name" value="Mopterin_OxRdtase_euk"/>
</dbReference>
<feature type="region of interest" description="Disordered" evidence="20">
    <location>
        <begin position="466"/>
        <end position="488"/>
    </location>
</feature>
<comment type="subunit">
    <text evidence="7">Homodimer.</text>
</comment>
<keyword evidence="18" id="KW-0534">Nitrate assimilation</keyword>
<keyword evidence="12" id="KW-0479">Metal-binding</keyword>
<keyword evidence="17" id="KW-0408">Iron</keyword>
<dbReference type="PROSITE" id="PS51384">
    <property type="entry name" value="FAD_FR"/>
    <property type="match status" value="1"/>
</dbReference>
<dbReference type="InterPro" id="IPR018506">
    <property type="entry name" value="Cyt_B5_heme-BS"/>
</dbReference>
<protein>
    <recommendedName>
        <fullName evidence="25">Nitrate reductase</fullName>
    </recommendedName>
</protein>
<dbReference type="InterPro" id="IPR014756">
    <property type="entry name" value="Ig_E-set"/>
</dbReference>
<dbReference type="InterPro" id="IPR017938">
    <property type="entry name" value="Riboflavin_synthase-like_b-brl"/>
</dbReference>
<feature type="compositionally biased region" description="Low complexity" evidence="20">
    <location>
        <begin position="469"/>
        <end position="478"/>
    </location>
</feature>
<dbReference type="FunFam" id="2.40.30.10:FF:000021">
    <property type="entry name" value="NADH-cytochrome b5 reductase"/>
    <property type="match status" value="1"/>
</dbReference>
<evidence type="ECO:0000256" key="7">
    <source>
        <dbReference type="ARBA" id="ARBA00011738"/>
    </source>
</evidence>
<evidence type="ECO:0000256" key="9">
    <source>
        <dbReference type="ARBA" id="ARBA00022617"/>
    </source>
</evidence>
<evidence type="ECO:0000256" key="6">
    <source>
        <dbReference type="ARBA" id="ARBA00006253"/>
    </source>
</evidence>
<evidence type="ECO:0000256" key="4">
    <source>
        <dbReference type="ARBA" id="ARBA00003838"/>
    </source>
</evidence>
<dbReference type="GO" id="GO:0008482">
    <property type="term" value="F:sulfite oxidase activity"/>
    <property type="evidence" value="ECO:0007669"/>
    <property type="project" value="TreeGrafter"/>
</dbReference>
<dbReference type="InterPro" id="IPR036400">
    <property type="entry name" value="Cyt_B5-like_heme/steroid_sf"/>
</dbReference>
<keyword evidence="8" id="KW-0500">Molybdenum</keyword>
<dbReference type="Pfam" id="PF00173">
    <property type="entry name" value="Cyt-b5"/>
    <property type="match status" value="1"/>
</dbReference>
<keyword evidence="16" id="KW-0560">Oxidoreductase</keyword>
<feature type="region of interest" description="Disordered" evidence="20">
    <location>
        <begin position="582"/>
        <end position="605"/>
    </location>
</feature>
<comment type="cofactor">
    <cofactor evidence="2">
        <name>heme</name>
        <dbReference type="ChEBI" id="CHEBI:30413"/>
    </cofactor>
</comment>
<proteinExistence type="inferred from homology"/>
<feature type="domain" description="FAD-binding FR-type" evidence="22">
    <location>
        <begin position="612"/>
        <end position="725"/>
    </location>
</feature>
<dbReference type="PROSITE" id="PS00191">
    <property type="entry name" value="CYTOCHROME_B5_1"/>
    <property type="match status" value="1"/>
</dbReference>
<evidence type="ECO:0000313" key="24">
    <source>
        <dbReference type="Proteomes" id="UP001230188"/>
    </source>
</evidence>
<gene>
    <name evidence="23" type="ORF">CTAYLR_000375</name>
</gene>
<comment type="cofactor">
    <cofactor evidence="1">
        <name>Mo-molybdopterin</name>
        <dbReference type="ChEBI" id="CHEBI:71302"/>
    </cofactor>
</comment>
<dbReference type="PROSITE" id="PS00559">
    <property type="entry name" value="MOLYBDOPTERIN_EUK"/>
    <property type="match status" value="1"/>
</dbReference>
<evidence type="ECO:0000256" key="2">
    <source>
        <dbReference type="ARBA" id="ARBA00001971"/>
    </source>
</evidence>
<keyword evidence="15" id="KW-1133">Transmembrane helix</keyword>
<dbReference type="InterPro" id="IPR039261">
    <property type="entry name" value="FNR_nucleotide-bd"/>
</dbReference>
<dbReference type="Pfam" id="PF00174">
    <property type="entry name" value="Oxidored_molyb"/>
    <property type="match status" value="1"/>
</dbReference>
<sequence length="868" mass="95529">MCKPGIKDPNRAPEAWHEVDSRDVDTPDNWVNRHPKLVRLTGRHPFNCEPPFDELMKHGHHTPASLHYVRNHGAVPIKYTPETALAVRDAWRVAVRGNEVRARSMTMDDLAALPFREINCLLVCAGNRRKEQNMVKRTIGFNWGPSGLGMSVWGGCLMADLLAACGAPTDPALQDGLHVCFRGPKQELPAGEDGSYGTSLPLRYAMDRANDVVLAWMQNGEPLQPDHGYPLRIVIPGFIGGRMVKWLEDIEISDRCSQNHYHYRDNRVLPVNVTPESAEAEGWWFEPDYIINELNINSAIARPAHDELVTSEGSEEYVVEGYAYSGGGRKIIRVEVTLDNGRSWFLVKDVTHPPNTPTPAGKYWGWCMWKIPVPRAQLVAAQNVRVRAWDSGMNTQPSNLTWNVMGMMNNPWFTVLLHKDEGGRRGEHPTMPGQEKGGWMTDDAKLGTKYVDAPLRVDAQLASEDATETTKVVTPVDTKPAESLPPTEDDHKAAQYAALSEAAKSNVITLEELAKHKTPESTWIHVNGVVYDTTSYLDDHPGGAESILMLGGQDSTEDFAAIHSVKAWKMLEDYAIGVIGSSSSSSSSPEVAPESGATTSPDAAPSVTLKSNAKIMLKLVDKETLSHNSYRLRFALPSPTHVLGLPVGKHVLVYGRDADGKLVARAYTPTTADEVKGYVDFVIKAYRPSPPKFPKGGALSQYLCDRVSVGDDVQMRGPLGKIEYLGRGSWKHGDAVVAASSVGLIAGGTGVTPCLQVITAICLDELDTTKVALVFANQTEDDILCRTELEKFAKAHPEKFHLWYTLDKPPADWTYSSGFVTDTMISEHLPAPAPDTLVMCCGPPMMIDRACKPNLDKLGHAQDNQFYF</sequence>
<dbReference type="GO" id="GO:0042128">
    <property type="term" value="P:nitrate assimilation"/>
    <property type="evidence" value="ECO:0007669"/>
    <property type="project" value="UniProtKB-KW"/>
</dbReference>
<evidence type="ECO:0000256" key="17">
    <source>
        <dbReference type="ARBA" id="ARBA00023004"/>
    </source>
</evidence>
<comment type="caution">
    <text evidence="23">The sequence shown here is derived from an EMBL/GenBank/DDBJ whole genome shotgun (WGS) entry which is preliminary data.</text>
</comment>
<evidence type="ECO:0000256" key="1">
    <source>
        <dbReference type="ARBA" id="ARBA00001924"/>
    </source>
</evidence>
<evidence type="ECO:0000256" key="13">
    <source>
        <dbReference type="ARBA" id="ARBA00022787"/>
    </source>
</evidence>